<proteinExistence type="inferred from homology"/>
<dbReference type="PANTHER" id="PTHR42760:SF115">
    <property type="entry name" value="3-OXOACYL-[ACYL-CARRIER-PROTEIN] REDUCTASE FABG"/>
    <property type="match status" value="1"/>
</dbReference>
<accession>A0A0B2X2A3</accession>
<reference evidence="3 4" key="1">
    <citation type="journal article" date="2014" name="Proc. Natl. Acad. Sci. U.S.A.">
        <title>Trajectory and genomic determinants of fungal-pathogen speciation and host adaptation.</title>
        <authorList>
            <person name="Hu X."/>
            <person name="Xiao G."/>
            <person name="Zheng P."/>
            <person name="Shang Y."/>
            <person name="Su Y."/>
            <person name="Zhang X."/>
            <person name="Liu X."/>
            <person name="Zhan S."/>
            <person name="St Leger R.J."/>
            <person name="Wang C."/>
        </authorList>
    </citation>
    <scope>NUCLEOTIDE SEQUENCE [LARGE SCALE GENOMIC DNA]</scope>
    <source>
        <strain evidence="3 4">ARSEF 1941</strain>
    </source>
</reference>
<dbReference type="GeneID" id="63737508"/>
<dbReference type="HOGENOM" id="CLU_010194_1_1_1"/>
<organism evidence="3 4">
    <name type="scientific">Metarhizium album (strain ARSEF 1941)</name>
    <dbReference type="NCBI Taxonomy" id="1081103"/>
    <lineage>
        <taxon>Eukaryota</taxon>
        <taxon>Fungi</taxon>
        <taxon>Dikarya</taxon>
        <taxon>Ascomycota</taxon>
        <taxon>Pezizomycotina</taxon>
        <taxon>Sordariomycetes</taxon>
        <taxon>Hypocreomycetidae</taxon>
        <taxon>Hypocreales</taxon>
        <taxon>Clavicipitaceae</taxon>
        <taxon>Metarhizium</taxon>
    </lineage>
</organism>
<gene>
    <name evidence="3" type="ORF">MAM_03053</name>
</gene>
<sequence length="148" mass="15417">MVPRRFASTAQQAAALLGSVDVLVCLAGIVGCAHALERPVSQFRRILDVNAAGSFICARAAARQMVRQGRGGRIVLSASVSAHRAAEWARYGITVNSVSPGRTWCERNPLGRMGSPDEVAGVVVMLASNAGSYMNGADVICDGGGVVF</sequence>
<evidence type="ECO:0000256" key="2">
    <source>
        <dbReference type="ARBA" id="ARBA00023002"/>
    </source>
</evidence>
<dbReference type="RefSeq" id="XP_040680421.1">
    <property type="nucleotide sequence ID" value="XM_040821852.1"/>
</dbReference>
<evidence type="ECO:0000313" key="3">
    <source>
        <dbReference type="EMBL" id="KHN99355.1"/>
    </source>
</evidence>
<dbReference type="SUPFAM" id="SSF51735">
    <property type="entry name" value="NAD(P)-binding Rossmann-fold domains"/>
    <property type="match status" value="1"/>
</dbReference>
<dbReference type="InterPro" id="IPR036291">
    <property type="entry name" value="NAD(P)-bd_dom_sf"/>
</dbReference>
<dbReference type="PANTHER" id="PTHR42760">
    <property type="entry name" value="SHORT-CHAIN DEHYDROGENASES/REDUCTASES FAMILY MEMBER"/>
    <property type="match status" value="1"/>
</dbReference>
<dbReference type="OrthoDB" id="47007at2759"/>
<dbReference type="AlphaFoldDB" id="A0A0B2X2A3"/>
<protein>
    <submittedName>
        <fullName evidence="3">Oxidoreductase, short chain dehydrogenase/reductase family</fullName>
    </submittedName>
</protein>
<dbReference type="Gene3D" id="3.40.50.720">
    <property type="entry name" value="NAD(P)-binding Rossmann-like Domain"/>
    <property type="match status" value="1"/>
</dbReference>
<dbReference type="STRING" id="1081103.A0A0B2X2A3"/>
<dbReference type="GO" id="GO:0016616">
    <property type="term" value="F:oxidoreductase activity, acting on the CH-OH group of donors, NAD or NADP as acceptor"/>
    <property type="evidence" value="ECO:0007669"/>
    <property type="project" value="TreeGrafter"/>
</dbReference>
<dbReference type="InterPro" id="IPR002347">
    <property type="entry name" value="SDR_fam"/>
</dbReference>
<dbReference type="Pfam" id="PF00106">
    <property type="entry name" value="adh_short"/>
    <property type="match status" value="1"/>
</dbReference>
<comment type="similarity">
    <text evidence="1">Belongs to the short-chain dehydrogenases/reductases (SDR) family.</text>
</comment>
<dbReference type="Pfam" id="PF13561">
    <property type="entry name" value="adh_short_C2"/>
    <property type="match status" value="1"/>
</dbReference>
<dbReference type="Proteomes" id="UP000030816">
    <property type="component" value="Unassembled WGS sequence"/>
</dbReference>
<evidence type="ECO:0000256" key="1">
    <source>
        <dbReference type="ARBA" id="ARBA00006484"/>
    </source>
</evidence>
<comment type="caution">
    <text evidence="3">The sequence shown here is derived from an EMBL/GenBank/DDBJ whole genome shotgun (WGS) entry which is preliminary data.</text>
</comment>
<dbReference type="EMBL" id="AZHE01000005">
    <property type="protein sequence ID" value="KHN99355.1"/>
    <property type="molecule type" value="Genomic_DNA"/>
</dbReference>
<dbReference type="PRINTS" id="PR00081">
    <property type="entry name" value="GDHRDH"/>
</dbReference>
<dbReference type="PROSITE" id="PS51257">
    <property type="entry name" value="PROKAR_LIPOPROTEIN"/>
    <property type="match status" value="1"/>
</dbReference>
<evidence type="ECO:0000313" key="4">
    <source>
        <dbReference type="Proteomes" id="UP000030816"/>
    </source>
</evidence>
<name>A0A0B2X2A3_METAS</name>
<keyword evidence="4" id="KW-1185">Reference proteome</keyword>
<keyword evidence="2" id="KW-0560">Oxidoreductase</keyword>